<proteinExistence type="predicted"/>
<feature type="compositionally biased region" description="Basic and acidic residues" evidence="1">
    <location>
        <begin position="1"/>
        <end position="14"/>
    </location>
</feature>
<evidence type="ECO:0000313" key="2">
    <source>
        <dbReference type="EMBL" id="MFC5066024.1"/>
    </source>
</evidence>
<dbReference type="EMBL" id="JBHSIV010000054">
    <property type="protein sequence ID" value="MFC5066024.1"/>
    <property type="molecule type" value="Genomic_DNA"/>
</dbReference>
<evidence type="ECO:0000256" key="1">
    <source>
        <dbReference type="SAM" id="MobiDB-lite"/>
    </source>
</evidence>
<organism evidence="2 3">
    <name type="scientific">Actinomycetospora atypica</name>
    <dbReference type="NCBI Taxonomy" id="1290095"/>
    <lineage>
        <taxon>Bacteria</taxon>
        <taxon>Bacillati</taxon>
        <taxon>Actinomycetota</taxon>
        <taxon>Actinomycetes</taxon>
        <taxon>Pseudonocardiales</taxon>
        <taxon>Pseudonocardiaceae</taxon>
        <taxon>Actinomycetospora</taxon>
    </lineage>
</organism>
<feature type="region of interest" description="Disordered" evidence="1">
    <location>
        <begin position="82"/>
        <end position="105"/>
    </location>
</feature>
<dbReference type="Pfam" id="PF19760">
    <property type="entry name" value="DUF6247"/>
    <property type="match status" value="1"/>
</dbReference>
<sequence length="105" mass="11758">MTALEHDAHGDPSGDHPLAPGASVSVIREHLLPEDRGRFDEAWRAVANEDESARWHCLERWRGIAMIQSDRETFARLARHLAERKSGRPSPSDEPLEVTRAKAGL</sequence>
<keyword evidence="3" id="KW-1185">Reference proteome</keyword>
<comment type="caution">
    <text evidence="2">The sequence shown here is derived from an EMBL/GenBank/DDBJ whole genome shotgun (WGS) entry which is preliminary data.</text>
</comment>
<dbReference type="RefSeq" id="WP_378039341.1">
    <property type="nucleotide sequence ID" value="NZ_JBHSIV010000054.1"/>
</dbReference>
<gene>
    <name evidence="2" type="ORF">ACFPBZ_27700</name>
</gene>
<protein>
    <submittedName>
        <fullName evidence="2">DUF6247 family protein</fullName>
    </submittedName>
</protein>
<reference evidence="3" key="1">
    <citation type="journal article" date="2019" name="Int. J. Syst. Evol. Microbiol.">
        <title>The Global Catalogue of Microorganisms (GCM) 10K type strain sequencing project: providing services to taxonomists for standard genome sequencing and annotation.</title>
        <authorList>
            <consortium name="The Broad Institute Genomics Platform"/>
            <consortium name="The Broad Institute Genome Sequencing Center for Infectious Disease"/>
            <person name="Wu L."/>
            <person name="Ma J."/>
        </authorList>
    </citation>
    <scope>NUCLEOTIDE SEQUENCE [LARGE SCALE GENOMIC DNA]</scope>
    <source>
        <strain evidence="3">CGMCC 4.7093</strain>
    </source>
</reference>
<name>A0ABV9YV27_9PSEU</name>
<feature type="region of interest" description="Disordered" evidence="1">
    <location>
        <begin position="1"/>
        <end position="24"/>
    </location>
</feature>
<evidence type="ECO:0000313" key="3">
    <source>
        <dbReference type="Proteomes" id="UP001595947"/>
    </source>
</evidence>
<accession>A0ABV9YV27</accession>
<dbReference type="InterPro" id="IPR046214">
    <property type="entry name" value="DUF6247"/>
</dbReference>
<dbReference type="Proteomes" id="UP001595947">
    <property type="component" value="Unassembled WGS sequence"/>
</dbReference>